<organism evidence="1 2">
    <name type="scientific">Giardia intestinalis</name>
    <name type="common">Giardia lamblia</name>
    <dbReference type="NCBI Taxonomy" id="5741"/>
    <lineage>
        <taxon>Eukaryota</taxon>
        <taxon>Metamonada</taxon>
        <taxon>Diplomonadida</taxon>
        <taxon>Hexamitidae</taxon>
        <taxon>Giardiinae</taxon>
        <taxon>Giardia</taxon>
    </lineage>
</organism>
<comment type="caution">
    <text evidence="1">The sequence shown here is derived from an EMBL/GenBank/DDBJ whole genome shotgun (WGS) entry which is preliminary data.</text>
</comment>
<reference evidence="2" key="1">
    <citation type="submission" date="2012-02" db="EMBL/GenBank/DDBJ databases">
        <title>Genome sequencing of Giardia lamblia Genotypes A2 and B isolates (DH and GS) and comparative analysis with the genomes of Genotypes A1 and E (WB and Pig).</title>
        <authorList>
            <person name="Adam R."/>
            <person name="Dahlstrom E."/>
            <person name="Martens C."/>
            <person name="Bruno D."/>
            <person name="Barbian K."/>
            <person name="Porcella S.F."/>
            <person name="Nash T."/>
        </authorList>
    </citation>
    <scope>NUCLEOTIDE SEQUENCE</scope>
    <source>
        <strain evidence="2">GS</strain>
    </source>
</reference>
<keyword evidence="1" id="KW-0808">Transferase</keyword>
<dbReference type="GO" id="GO:0004674">
    <property type="term" value="F:protein serine/threonine kinase activity"/>
    <property type="evidence" value="ECO:0007669"/>
    <property type="project" value="UniProtKB-KW"/>
</dbReference>
<name>V6TNC6_GIAIN</name>
<dbReference type="AlphaFoldDB" id="V6TNC6"/>
<reference evidence="1 2" key="2">
    <citation type="journal article" date="2013" name="Genome Biol. Evol.">
        <title>Genome sequencing of Giardia lamblia genotypes A2 and B isolates (DH and GS) and comparative analysis with the genomes of genotypes A1 and E (WB and Pig).</title>
        <authorList>
            <person name="Adam R.D."/>
            <person name="Dahlstrom E.W."/>
            <person name="Martens C.A."/>
            <person name="Bruno D.P."/>
            <person name="Barbian K.D."/>
            <person name="Ricklefs S.M."/>
            <person name="Hernandez M.M."/>
            <person name="Narla N.P."/>
            <person name="Patel R.B."/>
            <person name="Porcella S.F."/>
            <person name="Nash T.E."/>
        </authorList>
    </citation>
    <scope>NUCLEOTIDE SEQUENCE [LARGE SCALE GENOMIC DNA]</scope>
    <source>
        <strain evidence="1 2">GS</strain>
    </source>
</reference>
<dbReference type="Proteomes" id="UP000018040">
    <property type="component" value="Unassembled WGS sequence"/>
</dbReference>
<evidence type="ECO:0000313" key="2">
    <source>
        <dbReference type="Proteomes" id="UP000018040"/>
    </source>
</evidence>
<keyword evidence="1" id="KW-0418">Kinase</keyword>
<evidence type="ECO:0000313" key="1">
    <source>
        <dbReference type="EMBL" id="ESU40206.1"/>
    </source>
</evidence>
<protein>
    <submittedName>
        <fullName evidence="1">Serine/threonine protein kinase</fullName>
    </submittedName>
</protein>
<proteinExistence type="predicted"/>
<dbReference type="EMBL" id="AHHH01000283">
    <property type="protein sequence ID" value="ESU40206.1"/>
    <property type="molecule type" value="Genomic_DNA"/>
</dbReference>
<sequence length="32" mass="3320">MGRANHQSTPVCARVGTYAVQSLSKAEVAEGT</sequence>
<accession>V6TNC6</accession>
<keyword evidence="1" id="KW-0723">Serine/threonine-protein kinase</keyword>
<gene>
    <name evidence="1" type="ORF">GSB_155516</name>
</gene>